<evidence type="ECO:0000313" key="3">
    <source>
        <dbReference type="Proteomes" id="UP000718593"/>
    </source>
</evidence>
<dbReference type="InterPro" id="IPR037482">
    <property type="entry name" value="ST1585_MBL-fold"/>
</dbReference>
<dbReference type="InterPro" id="IPR001279">
    <property type="entry name" value="Metallo-B-lactamas"/>
</dbReference>
<dbReference type="AlphaFoldDB" id="A0A930FYN3"/>
<dbReference type="InterPro" id="IPR036866">
    <property type="entry name" value="RibonucZ/Hydroxyglut_hydro"/>
</dbReference>
<accession>A0A930FYN3</accession>
<comment type="caution">
    <text evidence="2">The sequence shown here is derived from an EMBL/GenBank/DDBJ whole genome shotgun (WGS) entry which is preliminary data.</text>
</comment>
<evidence type="ECO:0000259" key="1">
    <source>
        <dbReference type="SMART" id="SM00849"/>
    </source>
</evidence>
<proteinExistence type="predicted"/>
<dbReference type="SUPFAM" id="SSF56281">
    <property type="entry name" value="Metallo-hydrolase/oxidoreductase"/>
    <property type="match status" value="1"/>
</dbReference>
<dbReference type="CDD" id="cd07726">
    <property type="entry name" value="ST1585-like_MBL-fold"/>
    <property type="match status" value="1"/>
</dbReference>
<dbReference type="PANTHER" id="PTHR42951:SF22">
    <property type="entry name" value="METALLO BETA-LACTAMASE SUPERFAMILY LIPOPROTEIN"/>
    <property type="match status" value="1"/>
</dbReference>
<dbReference type="SMART" id="SM00849">
    <property type="entry name" value="Lactamase_B"/>
    <property type="match status" value="1"/>
</dbReference>
<name>A0A930FYN3_9RHOO</name>
<organism evidence="2 3">
    <name type="scientific">Dechloromonas agitata</name>
    <dbReference type="NCBI Taxonomy" id="73030"/>
    <lineage>
        <taxon>Bacteria</taxon>
        <taxon>Pseudomonadati</taxon>
        <taxon>Pseudomonadota</taxon>
        <taxon>Betaproteobacteria</taxon>
        <taxon>Rhodocyclales</taxon>
        <taxon>Azonexaceae</taxon>
        <taxon>Dechloromonas</taxon>
    </lineage>
</organism>
<dbReference type="InterPro" id="IPR050855">
    <property type="entry name" value="NDM-1-like"/>
</dbReference>
<dbReference type="Proteomes" id="UP000718593">
    <property type="component" value="Unassembled WGS sequence"/>
</dbReference>
<protein>
    <submittedName>
        <fullName evidence="2">MBL fold metallo-hydrolase</fullName>
    </submittedName>
</protein>
<dbReference type="PANTHER" id="PTHR42951">
    <property type="entry name" value="METALLO-BETA-LACTAMASE DOMAIN-CONTAINING"/>
    <property type="match status" value="1"/>
</dbReference>
<feature type="domain" description="Metallo-beta-lactamase" evidence="1">
    <location>
        <begin position="23"/>
        <end position="228"/>
    </location>
</feature>
<reference evidence="2" key="1">
    <citation type="submission" date="2020-04" db="EMBL/GenBank/DDBJ databases">
        <title>Deep metagenomics examines the oral microbiome during advanced dental caries in children, revealing novel taxa and co-occurrences with host molecules.</title>
        <authorList>
            <person name="Baker J.L."/>
            <person name="Morton J.T."/>
            <person name="Dinis M."/>
            <person name="Alvarez R."/>
            <person name="Tran N.C."/>
            <person name="Knight R."/>
            <person name="Edlund A."/>
        </authorList>
    </citation>
    <scope>NUCLEOTIDE SEQUENCE</scope>
    <source>
        <strain evidence="2">JCVI_32_bin.24</strain>
    </source>
</reference>
<sequence length="315" mass="34935">MFDWRDYGNGIVAFDAGYVRPILAAIHLVIENGRAAFIDTGSNDALPNALAALERVGLGVSAVDYVILTHIHLDHAGGAGSLMRAFPNAKLVVHPRGARHMAEPSRLVAGVTAVYGAEYVQRVYGEILPVPTERIVEAVDGLVIDLNGRQLRCLDTPGHARHHICIVDTKANGIFTGDMFGLSYRELDVDGRQFIFPTTTPTQFEPEEMRASIRRLLALQPEAMYLTHYGQVLDVRRQGTELLRHLDRLVAIALTQRHAGETRHARIKQVMTDYLLSEIRQHGCRLPDEQLLAIWATDLELNAQGLGVWLDGLKD</sequence>
<dbReference type="Gene3D" id="3.60.15.10">
    <property type="entry name" value="Ribonuclease Z/Hydroxyacylglutathione hydrolase-like"/>
    <property type="match status" value="1"/>
</dbReference>
<dbReference type="Pfam" id="PF00753">
    <property type="entry name" value="Lactamase_B"/>
    <property type="match status" value="1"/>
</dbReference>
<gene>
    <name evidence="2" type="ORF">HXL68_05570</name>
</gene>
<evidence type="ECO:0000313" key="2">
    <source>
        <dbReference type="EMBL" id="MBF1164489.1"/>
    </source>
</evidence>
<dbReference type="EMBL" id="JABZMI010000075">
    <property type="protein sequence ID" value="MBF1164489.1"/>
    <property type="molecule type" value="Genomic_DNA"/>
</dbReference>